<keyword evidence="2" id="KW-0472">Membrane</keyword>
<dbReference type="GO" id="GO:0031122">
    <property type="term" value="P:cytoplasmic microtubule organization"/>
    <property type="evidence" value="ECO:0007669"/>
    <property type="project" value="TreeGrafter"/>
</dbReference>
<dbReference type="WBParaSite" id="PSAMB.scaffold5794size10867.g27342.t1">
    <property type="protein sequence ID" value="PSAMB.scaffold5794size10867.g27342.t1"/>
    <property type="gene ID" value="PSAMB.scaffold5794size10867.g27342"/>
</dbReference>
<dbReference type="InterPro" id="IPR054291">
    <property type="entry name" value="DUF7027"/>
</dbReference>
<dbReference type="Pfam" id="PF22954">
    <property type="entry name" value="DUF7027"/>
    <property type="match status" value="1"/>
</dbReference>
<feature type="transmembrane region" description="Helical" evidence="2">
    <location>
        <begin position="62"/>
        <end position="88"/>
    </location>
</feature>
<reference evidence="5" key="1">
    <citation type="submission" date="2022-11" db="UniProtKB">
        <authorList>
            <consortium name="WormBaseParasite"/>
        </authorList>
    </citation>
    <scope>IDENTIFICATION</scope>
</reference>
<protein>
    <submittedName>
        <fullName evidence="5">CKK domain-containing protein</fullName>
    </submittedName>
</protein>
<dbReference type="SUPFAM" id="SSF50346">
    <property type="entry name" value="PRC-barrel domain"/>
    <property type="match status" value="1"/>
</dbReference>
<feature type="transmembrane region" description="Helical" evidence="2">
    <location>
        <begin position="100"/>
        <end position="120"/>
    </location>
</feature>
<dbReference type="AlphaFoldDB" id="A0A914X2T8"/>
<evidence type="ECO:0000313" key="5">
    <source>
        <dbReference type="WBParaSite" id="PSAMB.scaffold5794size10867.g27342.t1"/>
    </source>
</evidence>
<dbReference type="Pfam" id="PF08683">
    <property type="entry name" value="CAMSAP_CKK"/>
    <property type="match status" value="1"/>
</dbReference>
<evidence type="ECO:0000256" key="2">
    <source>
        <dbReference type="SAM" id="Phobius"/>
    </source>
</evidence>
<dbReference type="InterPro" id="IPR032940">
    <property type="entry name" value="CAMSAP"/>
</dbReference>
<dbReference type="InterPro" id="IPR038209">
    <property type="entry name" value="CKK_dom_sf"/>
</dbReference>
<dbReference type="SMART" id="SM01051">
    <property type="entry name" value="CAMSAP_CKK"/>
    <property type="match status" value="1"/>
</dbReference>
<comment type="domain">
    <text evidence="1">The CKK domain binds microtubules.</text>
</comment>
<accession>A0A914X2T8</accession>
<dbReference type="InterPro" id="IPR014797">
    <property type="entry name" value="CKK_CAMSAP"/>
</dbReference>
<dbReference type="PROSITE" id="PS51508">
    <property type="entry name" value="CKK"/>
    <property type="match status" value="1"/>
</dbReference>
<sequence>MSQVRPRFDPNDPQYLCCCGFHVMTGVKIVASIYTIVAVLYAVMSSYTIMELRVSDLRSEMAYYLLLAFLGLSPLVAIPVLGSLWIGINIERHGFLIPALIYSVTGLILTIGYAISGLSVQQRRIANSGYFHGDELKMEAFVFLVICVCSFVLQCWFFIILRSAYTYIKDKRSSLKRSCKDIEQSEQLYTAALQPNPNVEEFSKPNPEVEVFSKPNPEVEVFSKLNPEVEEISKLNAEVEEFSKPNPEVEEFSKPNPEVEEFSMLNAEVEVFSKPNPEVEEFSKPNPEVEEFSMLNAEVEVFSKPNPEVEEISMLDAEVEVFSKPNPEVDEFSLLNPVVEEFSKPSPKSNCNIIIEALEYSMFAGAVHNGYKQNVLAELAKSDSTHFLILFRDHQYQYRGLYTWDQMSDTAHRIHGIGPRACNADMMNVVFKYDCDGKAFAEIPTRYLSAAIDGFSIKDQYWQTAKTPRSERTSQLDL</sequence>
<evidence type="ECO:0000313" key="4">
    <source>
        <dbReference type="Proteomes" id="UP000887566"/>
    </source>
</evidence>
<evidence type="ECO:0000256" key="1">
    <source>
        <dbReference type="PROSITE-ProRule" id="PRU00841"/>
    </source>
</evidence>
<name>A0A914X2T8_9BILA</name>
<dbReference type="InterPro" id="IPR011033">
    <property type="entry name" value="PRC_barrel-like_sf"/>
</dbReference>
<dbReference type="PANTHER" id="PTHR21595">
    <property type="entry name" value="PATRONIN"/>
    <property type="match status" value="1"/>
</dbReference>
<feature type="transmembrane region" description="Helical" evidence="2">
    <location>
        <begin position="29"/>
        <end position="50"/>
    </location>
</feature>
<dbReference type="GO" id="GO:0007026">
    <property type="term" value="P:negative regulation of microtubule depolymerization"/>
    <property type="evidence" value="ECO:0007669"/>
    <property type="project" value="TreeGrafter"/>
</dbReference>
<keyword evidence="4" id="KW-1185">Reference proteome</keyword>
<proteinExistence type="inferred from homology"/>
<feature type="transmembrane region" description="Helical" evidence="2">
    <location>
        <begin position="141"/>
        <end position="165"/>
    </location>
</feature>
<dbReference type="PANTHER" id="PTHR21595:SF0">
    <property type="entry name" value="PATRONIN"/>
    <property type="match status" value="1"/>
</dbReference>
<dbReference type="Gene3D" id="3.10.20.360">
    <property type="entry name" value="CKK domain"/>
    <property type="match status" value="1"/>
</dbReference>
<dbReference type="GO" id="GO:0005516">
    <property type="term" value="F:calmodulin binding"/>
    <property type="evidence" value="ECO:0007669"/>
    <property type="project" value="InterPro"/>
</dbReference>
<keyword evidence="1" id="KW-0493">Microtubule</keyword>
<organism evidence="4 5">
    <name type="scientific">Plectus sambesii</name>
    <dbReference type="NCBI Taxonomy" id="2011161"/>
    <lineage>
        <taxon>Eukaryota</taxon>
        <taxon>Metazoa</taxon>
        <taxon>Ecdysozoa</taxon>
        <taxon>Nematoda</taxon>
        <taxon>Chromadorea</taxon>
        <taxon>Plectida</taxon>
        <taxon>Plectina</taxon>
        <taxon>Plectoidea</taxon>
        <taxon>Plectidae</taxon>
        <taxon>Plectus</taxon>
    </lineage>
</organism>
<feature type="domain" description="CKK" evidence="3">
    <location>
        <begin position="338"/>
        <end position="473"/>
    </location>
</feature>
<dbReference type="GO" id="GO:0051011">
    <property type="term" value="F:microtubule minus-end binding"/>
    <property type="evidence" value="ECO:0007669"/>
    <property type="project" value="TreeGrafter"/>
</dbReference>
<keyword evidence="2" id="KW-1133">Transmembrane helix</keyword>
<comment type="similarity">
    <text evidence="1">Belongs to the CAMSAP1 family.</text>
</comment>
<evidence type="ECO:0000259" key="3">
    <source>
        <dbReference type="PROSITE" id="PS51508"/>
    </source>
</evidence>
<dbReference type="Proteomes" id="UP000887566">
    <property type="component" value="Unplaced"/>
</dbReference>
<keyword evidence="2" id="KW-0812">Transmembrane</keyword>
<dbReference type="GO" id="GO:0036449">
    <property type="term" value="C:microtubule minus-end"/>
    <property type="evidence" value="ECO:0007669"/>
    <property type="project" value="TreeGrafter"/>
</dbReference>